<dbReference type="InterPro" id="IPR051678">
    <property type="entry name" value="AGP_Transferase"/>
</dbReference>
<reference evidence="3" key="1">
    <citation type="journal article" date="2019" name="Int. J. Syst. Evol. Microbiol.">
        <title>The Global Catalogue of Microorganisms (GCM) 10K type strain sequencing project: providing services to taxonomists for standard genome sequencing and annotation.</title>
        <authorList>
            <consortium name="The Broad Institute Genomics Platform"/>
            <consortium name="The Broad Institute Genome Sequencing Center for Infectious Disease"/>
            <person name="Wu L."/>
            <person name="Ma J."/>
        </authorList>
    </citation>
    <scope>NUCLEOTIDE SEQUENCE [LARGE SCALE GENOMIC DNA]</scope>
    <source>
        <strain evidence="3">JCM 17137</strain>
    </source>
</reference>
<dbReference type="PANTHER" id="PTHR21310:SF15">
    <property type="entry name" value="AMINOGLYCOSIDE PHOSPHOTRANSFERASE DOMAIN-CONTAINING PROTEIN"/>
    <property type="match status" value="1"/>
</dbReference>
<dbReference type="Gene3D" id="3.90.1200.10">
    <property type="match status" value="1"/>
</dbReference>
<organism evidence="2 3">
    <name type="scientific">Salinactinospora qingdaonensis</name>
    <dbReference type="NCBI Taxonomy" id="702744"/>
    <lineage>
        <taxon>Bacteria</taxon>
        <taxon>Bacillati</taxon>
        <taxon>Actinomycetota</taxon>
        <taxon>Actinomycetes</taxon>
        <taxon>Streptosporangiales</taxon>
        <taxon>Nocardiopsidaceae</taxon>
        <taxon>Salinactinospora</taxon>
    </lineage>
</organism>
<keyword evidence="3" id="KW-1185">Reference proteome</keyword>
<protein>
    <recommendedName>
        <fullName evidence="1">Aminoglycoside phosphotransferase domain-containing protein</fullName>
    </recommendedName>
</protein>
<evidence type="ECO:0000313" key="2">
    <source>
        <dbReference type="EMBL" id="GAA3756724.1"/>
    </source>
</evidence>
<feature type="domain" description="Aminoglycoside phosphotransferase" evidence="1">
    <location>
        <begin position="40"/>
        <end position="284"/>
    </location>
</feature>
<dbReference type="RefSeq" id="WP_344974352.1">
    <property type="nucleotide sequence ID" value="NZ_BAABDD010000023.1"/>
</dbReference>
<comment type="caution">
    <text evidence="2">The sequence shown here is derived from an EMBL/GenBank/DDBJ whole genome shotgun (WGS) entry which is preliminary data.</text>
</comment>
<dbReference type="InterPro" id="IPR011009">
    <property type="entry name" value="Kinase-like_dom_sf"/>
</dbReference>
<dbReference type="SUPFAM" id="SSF56112">
    <property type="entry name" value="Protein kinase-like (PK-like)"/>
    <property type="match status" value="1"/>
</dbReference>
<dbReference type="InterPro" id="IPR002575">
    <property type="entry name" value="Aminoglycoside_PTrfase"/>
</dbReference>
<gene>
    <name evidence="2" type="ORF">GCM10022402_38910</name>
</gene>
<name>A0ABP7GBJ7_9ACTN</name>
<proteinExistence type="predicted"/>
<accession>A0ABP7GBJ7</accession>
<dbReference type="EMBL" id="BAABDD010000023">
    <property type="protein sequence ID" value="GAA3756724.1"/>
    <property type="molecule type" value="Genomic_DNA"/>
</dbReference>
<dbReference type="Proteomes" id="UP001500908">
    <property type="component" value="Unassembled WGS sequence"/>
</dbReference>
<dbReference type="Pfam" id="PF01636">
    <property type="entry name" value="APH"/>
    <property type="match status" value="1"/>
</dbReference>
<evidence type="ECO:0000313" key="3">
    <source>
        <dbReference type="Proteomes" id="UP001500908"/>
    </source>
</evidence>
<sequence length="327" mass="36646">MEFQLRERDASAFQQPVTAQQTRAIAHRVFGEEAQLGAVVELGGGMYNTTYRIELDQAPPVILRLAPEPARQNRSERRLMRNEYASVPFLAPIAHLMPQVLAADFTHEIVARDYLVQTVLPGVPAPDHLGTYPREAWSNLFAQMGEIARRVHDVRGERFGPVGGPLFSTWGEALLAAMEDAAADIDDVGLDSADLRQVITAIDKNRAMLDEVTQARLLHGDLWTVNVMLDPDAKEPQITGVFDCDRTMWGDPAADWTIYMATRRRGGEREAFWQTYGKLADTPAAQWRQLVYTARHISAIRLERHRTGQGDVGQTYAHMREVLDAMG</sequence>
<dbReference type="PANTHER" id="PTHR21310">
    <property type="entry name" value="AMINOGLYCOSIDE PHOSPHOTRANSFERASE-RELATED-RELATED"/>
    <property type="match status" value="1"/>
</dbReference>
<evidence type="ECO:0000259" key="1">
    <source>
        <dbReference type="Pfam" id="PF01636"/>
    </source>
</evidence>